<dbReference type="InterPro" id="IPR046346">
    <property type="entry name" value="Aminoacid_DH-like_N_sf"/>
</dbReference>
<protein>
    <recommendedName>
        <fullName evidence="2 8">Shikimate dehydrogenase (NADP(+))</fullName>
        <shortName evidence="8">SDH</shortName>
        <ecNumber evidence="2 8">1.1.1.25</ecNumber>
    </recommendedName>
</protein>
<comment type="subunit">
    <text evidence="8">Homodimer.</text>
</comment>
<dbReference type="SUPFAM" id="SSF53223">
    <property type="entry name" value="Aminoacid dehydrogenase-like, N-terminal domain"/>
    <property type="match status" value="1"/>
</dbReference>
<dbReference type="InterPro" id="IPR022893">
    <property type="entry name" value="Shikimate_DH_fam"/>
</dbReference>
<dbReference type="UniPathway" id="UPA00053">
    <property type="reaction ID" value="UER00087"/>
</dbReference>
<dbReference type="InterPro" id="IPR013708">
    <property type="entry name" value="Shikimate_DH-bd_N"/>
</dbReference>
<evidence type="ECO:0000256" key="4">
    <source>
        <dbReference type="ARBA" id="ARBA00022857"/>
    </source>
</evidence>
<dbReference type="Proteomes" id="UP000253570">
    <property type="component" value="Unassembled WGS sequence"/>
</dbReference>
<dbReference type="GO" id="GO:0019632">
    <property type="term" value="P:shikimate metabolic process"/>
    <property type="evidence" value="ECO:0007669"/>
    <property type="project" value="InterPro"/>
</dbReference>
<dbReference type="Pfam" id="PF01488">
    <property type="entry name" value="Shikimate_DH"/>
    <property type="match status" value="1"/>
</dbReference>
<dbReference type="Gene3D" id="3.40.50.10860">
    <property type="entry name" value="Leucine Dehydrogenase, chain A, domain 1"/>
    <property type="match status" value="1"/>
</dbReference>
<feature type="binding site" evidence="8">
    <location>
        <position position="111"/>
    </location>
    <ligand>
        <name>shikimate</name>
        <dbReference type="ChEBI" id="CHEBI:36208"/>
    </ligand>
</feature>
<keyword evidence="6 8" id="KW-0057">Aromatic amino acid biosynthesis</keyword>
<feature type="domain" description="SDH C-terminal" evidence="11">
    <location>
        <begin position="249"/>
        <end position="272"/>
    </location>
</feature>
<evidence type="ECO:0000256" key="5">
    <source>
        <dbReference type="ARBA" id="ARBA00023002"/>
    </source>
</evidence>
<feature type="binding site" evidence="8">
    <location>
        <position position="226"/>
    </location>
    <ligand>
        <name>NADP(+)</name>
        <dbReference type="ChEBI" id="CHEBI:58349"/>
    </ligand>
</feature>
<feature type="active site" description="Proton acceptor" evidence="8">
    <location>
        <position position="74"/>
    </location>
</feature>
<dbReference type="InterPro" id="IPR041121">
    <property type="entry name" value="SDH_C"/>
</dbReference>
<feature type="binding site" evidence="8">
    <location>
        <position position="249"/>
    </location>
    <ligand>
        <name>NADP(+)</name>
        <dbReference type="ChEBI" id="CHEBI:58349"/>
    </ligand>
</feature>
<dbReference type="GO" id="GO:0009073">
    <property type="term" value="P:aromatic amino acid family biosynthetic process"/>
    <property type="evidence" value="ECO:0007669"/>
    <property type="project" value="UniProtKB-KW"/>
</dbReference>
<dbReference type="GO" id="GO:0009423">
    <property type="term" value="P:chorismate biosynthetic process"/>
    <property type="evidence" value="ECO:0007669"/>
    <property type="project" value="UniProtKB-UniRule"/>
</dbReference>
<dbReference type="GO" id="GO:0004764">
    <property type="term" value="F:shikimate 3-dehydrogenase (NADP+) activity"/>
    <property type="evidence" value="ECO:0007669"/>
    <property type="project" value="UniProtKB-UniRule"/>
</dbReference>
<gene>
    <name evidence="8 12" type="primary">aroE</name>
    <name evidence="12" type="ORF">DBW71_05210</name>
</gene>
<keyword evidence="5 8" id="KW-0560">Oxidoreductase</keyword>
<comment type="similarity">
    <text evidence="8">Belongs to the shikimate dehydrogenase family.</text>
</comment>
<feature type="binding site" evidence="8">
    <location>
        <begin position="137"/>
        <end position="141"/>
    </location>
    <ligand>
        <name>NADP(+)</name>
        <dbReference type="ChEBI" id="CHEBI:58349"/>
    </ligand>
</feature>
<comment type="caution">
    <text evidence="8">Lacks conserved residue(s) required for the propagation of feature annotation.</text>
</comment>
<dbReference type="GO" id="GO:0008652">
    <property type="term" value="P:amino acid biosynthetic process"/>
    <property type="evidence" value="ECO:0007669"/>
    <property type="project" value="UniProtKB-KW"/>
</dbReference>
<dbReference type="HAMAP" id="MF_00222">
    <property type="entry name" value="Shikimate_DH_AroE"/>
    <property type="match status" value="1"/>
</dbReference>
<feature type="binding site" evidence="8">
    <location>
        <position position="95"/>
    </location>
    <ligand>
        <name>shikimate</name>
        <dbReference type="ChEBI" id="CHEBI:36208"/>
    </ligand>
</feature>
<evidence type="ECO:0000313" key="12">
    <source>
        <dbReference type="EMBL" id="RCL72525.1"/>
    </source>
</evidence>
<feature type="binding site" evidence="8">
    <location>
        <position position="256"/>
    </location>
    <ligand>
        <name>shikimate</name>
        <dbReference type="ChEBI" id="CHEBI:36208"/>
    </ligand>
</feature>
<comment type="caution">
    <text evidence="12">The sequence shown here is derived from an EMBL/GenBank/DDBJ whole genome shotgun (WGS) entry which is preliminary data.</text>
</comment>
<dbReference type="InterPro" id="IPR036291">
    <property type="entry name" value="NAD(P)-bd_dom_sf"/>
</dbReference>
<organism evidence="12 13">
    <name type="scientific">PS1 clade bacterium</name>
    <dbReference type="NCBI Taxonomy" id="2175152"/>
    <lineage>
        <taxon>Bacteria</taxon>
        <taxon>Pseudomonadati</taxon>
        <taxon>Pseudomonadota</taxon>
        <taxon>Alphaproteobacteria</taxon>
        <taxon>PS1 clade</taxon>
    </lineage>
</organism>
<feature type="domain" description="Quinate/shikimate 5-dehydrogenase/glutamyl-tRNA reductase" evidence="9">
    <location>
        <begin position="128"/>
        <end position="201"/>
    </location>
</feature>
<dbReference type="InterPro" id="IPR006151">
    <property type="entry name" value="Shikm_DH/Glu-tRNA_Rdtase"/>
</dbReference>
<evidence type="ECO:0000259" key="10">
    <source>
        <dbReference type="Pfam" id="PF08501"/>
    </source>
</evidence>
<dbReference type="EC" id="1.1.1.25" evidence="2 8"/>
<evidence type="ECO:0000313" key="13">
    <source>
        <dbReference type="Proteomes" id="UP000253570"/>
    </source>
</evidence>
<comment type="pathway">
    <text evidence="1 8">Metabolic intermediate biosynthesis; chorismate biosynthesis; chorismate from D-erythrose 4-phosphate and phosphoenolpyruvate: step 4/7.</text>
</comment>
<evidence type="ECO:0000256" key="8">
    <source>
        <dbReference type="HAMAP-Rule" id="MF_00222"/>
    </source>
</evidence>
<evidence type="ECO:0000259" key="9">
    <source>
        <dbReference type="Pfam" id="PF01488"/>
    </source>
</evidence>
<sequence>MNLQNTDLNKNFQLGVLGYPLSHTLSPIIHNYWMQKYQIKGSYNSLEIQTNDLTTFFKDNISKFKGLNVTIPHKINVFEFMDEIDNSAKVIGAINCISINNEGKLVGANTDAAGFMSGLRKFIPEIGFDNSNIMIIGAGGASRAVIYSLLLESVKKISISNRSRDRLKVIGRDFNGVLNPVDWDQKSKEISNADIIINCTSLGMLGNDSLDIDVSSFNENAIVIDLVYNPIETELIKSAKKRGHRVLNGLPMLLHQAALSWKIWFDILPDIDNELLSIIEGKLKI</sequence>
<evidence type="ECO:0000256" key="2">
    <source>
        <dbReference type="ARBA" id="ARBA00012962"/>
    </source>
</evidence>
<dbReference type="PANTHER" id="PTHR21089:SF1">
    <property type="entry name" value="BIFUNCTIONAL 3-DEHYDROQUINATE DEHYDRATASE_SHIKIMATE DEHYDROGENASE, CHLOROPLASTIC"/>
    <property type="match status" value="1"/>
</dbReference>
<feature type="domain" description="Shikimate dehydrogenase substrate binding N-terminal" evidence="10">
    <location>
        <begin position="16"/>
        <end position="97"/>
    </location>
</feature>
<comment type="catalytic activity">
    <reaction evidence="7 8">
        <text>shikimate + NADP(+) = 3-dehydroshikimate + NADPH + H(+)</text>
        <dbReference type="Rhea" id="RHEA:17737"/>
        <dbReference type="ChEBI" id="CHEBI:15378"/>
        <dbReference type="ChEBI" id="CHEBI:16630"/>
        <dbReference type="ChEBI" id="CHEBI:36208"/>
        <dbReference type="ChEBI" id="CHEBI:57783"/>
        <dbReference type="ChEBI" id="CHEBI:58349"/>
        <dbReference type="EC" id="1.1.1.25"/>
    </reaction>
</comment>
<feature type="binding site" evidence="8">
    <location>
        <begin position="24"/>
        <end position="26"/>
    </location>
    <ligand>
        <name>shikimate</name>
        <dbReference type="ChEBI" id="CHEBI:36208"/>
    </ligand>
</feature>
<evidence type="ECO:0000256" key="3">
    <source>
        <dbReference type="ARBA" id="ARBA00022605"/>
    </source>
</evidence>
<dbReference type="Pfam" id="PF08501">
    <property type="entry name" value="Shikimate_dh_N"/>
    <property type="match status" value="1"/>
</dbReference>
<dbReference type="InterPro" id="IPR011342">
    <property type="entry name" value="Shikimate_DH"/>
</dbReference>
<keyword evidence="3 8" id="KW-0028">Amino-acid biosynthesis</keyword>
<evidence type="ECO:0000259" key="11">
    <source>
        <dbReference type="Pfam" id="PF18317"/>
    </source>
</evidence>
<feature type="binding site" evidence="8">
    <location>
        <position position="70"/>
    </location>
    <ligand>
        <name>shikimate</name>
        <dbReference type="ChEBI" id="CHEBI:36208"/>
    </ligand>
</feature>
<dbReference type="Pfam" id="PF18317">
    <property type="entry name" value="SDH_C"/>
    <property type="match status" value="1"/>
</dbReference>
<evidence type="ECO:0000256" key="1">
    <source>
        <dbReference type="ARBA" id="ARBA00004871"/>
    </source>
</evidence>
<feature type="binding site" evidence="8">
    <location>
        <position position="228"/>
    </location>
    <ligand>
        <name>shikimate</name>
        <dbReference type="ChEBI" id="CHEBI:36208"/>
    </ligand>
</feature>
<accession>A0A368DMU0</accession>
<proteinExistence type="inferred from homology"/>
<reference evidence="12 13" key="1">
    <citation type="journal article" date="2018" name="Microbiome">
        <title>Fine metagenomic profile of the Mediterranean stratified and mixed water columns revealed by assembly and recruitment.</title>
        <authorList>
            <person name="Haro-Moreno J.M."/>
            <person name="Lopez-Perez M."/>
            <person name="De La Torre J.R."/>
            <person name="Picazo A."/>
            <person name="Camacho A."/>
            <person name="Rodriguez-Valera F."/>
        </authorList>
    </citation>
    <scope>NUCLEOTIDE SEQUENCE [LARGE SCALE GENOMIC DNA]</scope>
    <source>
        <strain evidence="12">MED-G57</strain>
    </source>
</reference>
<evidence type="ECO:0000256" key="7">
    <source>
        <dbReference type="ARBA" id="ARBA00049442"/>
    </source>
</evidence>
<dbReference type="AlphaFoldDB" id="A0A368DMU0"/>
<dbReference type="PANTHER" id="PTHR21089">
    <property type="entry name" value="SHIKIMATE DEHYDROGENASE"/>
    <property type="match status" value="1"/>
</dbReference>
<keyword evidence="4 8" id="KW-0521">NADP</keyword>
<dbReference type="SUPFAM" id="SSF51735">
    <property type="entry name" value="NAD(P)-binding Rossmann-fold domains"/>
    <property type="match status" value="1"/>
</dbReference>
<dbReference type="Gene3D" id="3.40.50.720">
    <property type="entry name" value="NAD(P)-binding Rossmann-like Domain"/>
    <property type="match status" value="1"/>
</dbReference>
<dbReference type="EMBL" id="QOQD01000013">
    <property type="protein sequence ID" value="RCL72525.1"/>
    <property type="molecule type" value="Genomic_DNA"/>
</dbReference>
<dbReference type="GO" id="GO:0050661">
    <property type="term" value="F:NADP binding"/>
    <property type="evidence" value="ECO:0007669"/>
    <property type="project" value="InterPro"/>
</dbReference>
<name>A0A368DMU0_9PROT</name>
<dbReference type="CDD" id="cd01065">
    <property type="entry name" value="NAD_bind_Shikimate_DH"/>
    <property type="match status" value="1"/>
</dbReference>
<comment type="function">
    <text evidence="8">Involved in the biosynthesis of the chorismate, which leads to the biosynthesis of aromatic amino acids. Catalyzes the reversible NADPH linked reduction of 3-dehydroshikimate (DHSA) to yield shikimate (SA).</text>
</comment>
<dbReference type="NCBIfam" id="TIGR00507">
    <property type="entry name" value="aroE"/>
    <property type="match status" value="1"/>
</dbReference>
<evidence type="ECO:0000256" key="6">
    <source>
        <dbReference type="ARBA" id="ARBA00023141"/>
    </source>
</evidence>